<protein>
    <recommendedName>
        <fullName evidence="1">Integrase catalytic domain-containing protein</fullName>
    </recommendedName>
</protein>
<reference evidence="3" key="1">
    <citation type="journal article" date="2019" name="Int. J. Syst. Evol. Microbiol.">
        <title>The Global Catalogue of Microorganisms (GCM) 10K type strain sequencing project: providing services to taxonomists for standard genome sequencing and annotation.</title>
        <authorList>
            <consortium name="The Broad Institute Genomics Platform"/>
            <consortium name="The Broad Institute Genome Sequencing Center for Infectious Disease"/>
            <person name="Wu L."/>
            <person name="Ma J."/>
        </authorList>
    </citation>
    <scope>NUCLEOTIDE SEQUENCE [LARGE SCALE GENOMIC DNA]</scope>
    <source>
        <strain evidence="3">NBRC 102030</strain>
    </source>
</reference>
<dbReference type="Gene3D" id="3.30.420.10">
    <property type="entry name" value="Ribonuclease H-like superfamily/Ribonuclease H"/>
    <property type="match status" value="1"/>
</dbReference>
<name>A0ABQ6JA49_9GAMM</name>
<keyword evidence="3" id="KW-1185">Reference proteome</keyword>
<evidence type="ECO:0000259" key="1">
    <source>
        <dbReference type="PROSITE" id="PS50994"/>
    </source>
</evidence>
<dbReference type="InterPro" id="IPR001584">
    <property type="entry name" value="Integrase_cat-core"/>
</dbReference>
<organism evidence="2 3">
    <name type="scientific">Shewanella glacialipiscicola</name>
    <dbReference type="NCBI Taxonomy" id="614069"/>
    <lineage>
        <taxon>Bacteria</taxon>
        <taxon>Pseudomonadati</taxon>
        <taxon>Pseudomonadota</taxon>
        <taxon>Gammaproteobacteria</taxon>
        <taxon>Alteromonadales</taxon>
        <taxon>Shewanellaceae</taxon>
        <taxon>Shewanella</taxon>
    </lineage>
</organism>
<dbReference type="Pfam" id="PF00665">
    <property type="entry name" value="rve"/>
    <property type="match status" value="1"/>
</dbReference>
<feature type="domain" description="Integrase catalytic" evidence="1">
    <location>
        <begin position="1"/>
        <end position="90"/>
    </location>
</feature>
<dbReference type="InterPro" id="IPR012337">
    <property type="entry name" value="RNaseH-like_sf"/>
</dbReference>
<dbReference type="InterPro" id="IPR036397">
    <property type="entry name" value="RNaseH_sf"/>
</dbReference>
<evidence type="ECO:0000313" key="3">
    <source>
        <dbReference type="Proteomes" id="UP001157046"/>
    </source>
</evidence>
<gene>
    <name evidence="2" type="ORF">GCM10025855_41870</name>
</gene>
<dbReference type="EMBL" id="BSUY01000004">
    <property type="protein sequence ID" value="GMA84652.1"/>
    <property type="molecule type" value="Genomic_DNA"/>
</dbReference>
<dbReference type="SUPFAM" id="SSF53098">
    <property type="entry name" value="Ribonuclease H-like"/>
    <property type="match status" value="1"/>
</dbReference>
<evidence type="ECO:0000313" key="2">
    <source>
        <dbReference type="EMBL" id="GMA84652.1"/>
    </source>
</evidence>
<proteinExistence type="predicted"/>
<comment type="caution">
    <text evidence="2">The sequence shown here is derived from an EMBL/GenBank/DDBJ whole genome shotgun (WGS) entry which is preliminary data.</text>
</comment>
<dbReference type="Proteomes" id="UP001157046">
    <property type="component" value="Unassembled WGS sequence"/>
</dbReference>
<sequence>MYLFEDIYSRKIVGYEVHEQESGEYAAALIQRCLLREQCFNTPLVLHSDNGAPMKSLTMKAKLEELGITASLSRPRVSNDNPFQSRYLKR</sequence>
<dbReference type="PROSITE" id="PS50994">
    <property type="entry name" value="INTEGRASE"/>
    <property type="match status" value="1"/>
</dbReference>
<accession>A0ABQ6JA49</accession>